<evidence type="ECO:0000313" key="4">
    <source>
        <dbReference type="EMBL" id="MDF3833856.1"/>
    </source>
</evidence>
<dbReference type="CDD" id="cd07185">
    <property type="entry name" value="OmpA_C-like"/>
    <property type="match status" value="1"/>
</dbReference>
<sequence length="394" mass="42246">MNNVDAQARSSQLLRLAQPVLCVLDELVPALESAARLDRLQSQARERLRAFEQAAAGLDRNEVHVVHYCLCAALDQAGSRLTGRSNGLRGAWLQHGLLLECYGEHGAGRHCRALIAGLLGDPGAHADALQVVSYLAARGLADEQGVPLGGRVAAPRSAPPMPMPMPMHEPARLPLMPSRTDIEVPTPLRERRAKTVIWRGTLMWMVLALVVAGGLALLQYRQYVSEKDLARKVDSLMALNAALELAPIQRIAAQLAAQTAPGALSLLLREDRLHIAIDDELAFATGKVELSLAQMPLLDKVAMQLAGSPGTVTVIGHSDATPSVREGRLSNLALSEARALAVARYLQSRGVAPGRIRVIGRADAQPLADNDNAAGRAKNRRVEIVLAPPGSWLQ</sequence>
<feature type="transmembrane region" description="Helical" evidence="2">
    <location>
        <begin position="196"/>
        <end position="218"/>
    </location>
</feature>
<evidence type="ECO:0000256" key="1">
    <source>
        <dbReference type="PROSITE-ProRule" id="PRU00473"/>
    </source>
</evidence>
<organism evidence="4 5">
    <name type="scientific">Cupriavidus basilensis</name>
    <dbReference type="NCBI Taxonomy" id="68895"/>
    <lineage>
        <taxon>Bacteria</taxon>
        <taxon>Pseudomonadati</taxon>
        <taxon>Pseudomonadota</taxon>
        <taxon>Betaproteobacteria</taxon>
        <taxon>Burkholderiales</taxon>
        <taxon>Burkholderiaceae</taxon>
        <taxon>Cupriavidus</taxon>
    </lineage>
</organism>
<keyword evidence="2" id="KW-0812">Transmembrane</keyword>
<keyword evidence="5" id="KW-1185">Reference proteome</keyword>
<dbReference type="Pfam" id="PF09850">
    <property type="entry name" value="DotU"/>
    <property type="match status" value="1"/>
</dbReference>
<dbReference type="PROSITE" id="PS51123">
    <property type="entry name" value="OMPA_2"/>
    <property type="match status" value="1"/>
</dbReference>
<proteinExistence type="predicted"/>
<accession>A0ABT6AML0</accession>
<dbReference type="InterPro" id="IPR036737">
    <property type="entry name" value="OmpA-like_sf"/>
</dbReference>
<dbReference type="InterPro" id="IPR006665">
    <property type="entry name" value="OmpA-like"/>
</dbReference>
<dbReference type="Proteomes" id="UP001216674">
    <property type="component" value="Unassembled WGS sequence"/>
</dbReference>
<evidence type="ECO:0000256" key="2">
    <source>
        <dbReference type="SAM" id="Phobius"/>
    </source>
</evidence>
<dbReference type="PANTHER" id="PTHR30329">
    <property type="entry name" value="STATOR ELEMENT OF FLAGELLAR MOTOR COMPLEX"/>
    <property type="match status" value="1"/>
</dbReference>
<dbReference type="InterPro" id="IPR038522">
    <property type="entry name" value="T4/T6SS_DotU_sf"/>
</dbReference>
<dbReference type="Gene3D" id="1.25.40.590">
    <property type="entry name" value="Type IV / VI secretion system, DotU"/>
    <property type="match status" value="1"/>
</dbReference>
<dbReference type="PANTHER" id="PTHR30329:SF21">
    <property type="entry name" value="LIPOPROTEIN YIAD-RELATED"/>
    <property type="match status" value="1"/>
</dbReference>
<dbReference type="RefSeq" id="WP_276265080.1">
    <property type="nucleotide sequence ID" value="NZ_JARJLM010000219.1"/>
</dbReference>
<feature type="domain" description="OmpA-like" evidence="3">
    <location>
        <begin position="270"/>
        <end position="390"/>
    </location>
</feature>
<dbReference type="InterPro" id="IPR017732">
    <property type="entry name" value="T4/T6SS_DotU"/>
</dbReference>
<comment type="caution">
    <text evidence="4">The sequence shown here is derived from an EMBL/GenBank/DDBJ whole genome shotgun (WGS) entry which is preliminary data.</text>
</comment>
<evidence type="ECO:0000313" key="5">
    <source>
        <dbReference type="Proteomes" id="UP001216674"/>
    </source>
</evidence>
<dbReference type="InterPro" id="IPR050330">
    <property type="entry name" value="Bact_OuterMem_StrucFunc"/>
</dbReference>
<dbReference type="EMBL" id="JARJLM010000219">
    <property type="protein sequence ID" value="MDF3833856.1"/>
    <property type="molecule type" value="Genomic_DNA"/>
</dbReference>
<reference evidence="4 5" key="1">
    <citation type="submission" date="2023-03" db="EMBL/GenBank/DDBJ databases">
        <title>Draft assemblies of triclosan tolerant bacteria isolated from returned activated sludge.</title>
        <authorList>
            <person name="Van Hamelsveld S."/>
        </authorList>
    </citation>
    <scope>NUCLEOTIDE SEQUENCE [LARGE SCALE GENOMIC DNA]</scope>
    <source>
        <strain evidence="4 5">GW210010_S58</strain>
    </source>
</reference>
<keyword evidence="1 2" id="KW-0472">Membrane</keyword>
<keyword evidence="2" id="KW-1133">Transmembrane helix</keyword>
<gene>
    <name evidence="4" type="ORF">P3W85_12980</name>
</gene>
<dbReference type="SUPFAM" id="SSF103088">
    <property type="entry name" value="OmpA-like"/>
    <property type="match status" value="1"/>
</dbReference>
<evidence type="ECO:0000259" key="3">
    <source>
        <dbReference type="PROSITE" id="PS51123"/>
    </source>
</evidence>
<dbReference type="Pfam" id="PF00691">
    <property type="entry name" value="OmpA"/>
    <property type="match status" value="1"/>
</dbReference>
<name>A0ABT6AML0_9BURK</name>
<dbReference type="Gene3D" id="3.30.1330.60">
    <property type="entry name" value="OmpA-like domain"/>
    <property type="match status" value="1"/>
</dbReference>
<protein>
    <submittedName>
        <fullName evidence="4">OmpA family protein</fullName>
    </submittedName>
</protein>